<dbReference type="AlphaFoldDB" id="A0A2R6Y034"/>
<evidence type="ECO:0000313" key="1">
    <source>
        <dbReference type="EMBL" id="PTQ56041.1"/>
    </source>
</evidence>
<reference evidence="2" key="1">
    <citation type="journal article" date="2018" name="Sci. Rep.">
        <title>Lignite coal burning seam in the remote Altai Mountains harbors a hydrogen-driven thermophilic microbial community.</title>
        <authorList>
            <person name="Kadnikov V.V."/>
            <person name="Mardanov A.V."/>
            <person name="Ivasenko D.A."/>
            <person name="Antsiferov D.V."/>
            <person name="Beletsky A.V."/>
            <person name="Karnachuk O.V."/>
            <person name="Ravin N.V."/>
        </authorList>
    </citation>
    <scope>NUCLEOTIDE SEQUENCE [LARGE SCALE GENOMIC DNA]</scope>
</reference>
<dbReference type="Proteomes" id="UP000244338">
    <property type="component" value="Unassembled WGS sequence"/>
</dbReference>
<proteinExistence type="predicted"/>
<comment type="caution">
    <text evidence="1">The sequence shown here is derived from an EMBL/GenBank/DDBJ whole genome shotgun (WGS) entry which is preliminary data.</text>
</comment>
<accession>A0A2R6Y034</accession>
<evidence type="ECO:0000313" key="2">
    <source>
        <dbReference type="Proteomes" id="UP000244338"/>
    </source>
</evidence>
<sequence>MIPFRHKRCTYENDEEGFDMTAVLYAHGRKLRAEKRRPAKESGAV</sequence>
<name>A0A2R6Y034_9BACL</name>
<protein>
    <submittedName>
        <fullName evidence="1">Uncharacterized protein</fullName>
    </submittedName>
</protein>
<gene>
    <name evidence="1" type="ORF">BSOLF_1002</name>
</gene>
<organism evidence="1 2">
    <name type="scientific">Candidatus Carbonibacillus altaicus</name>
    <dbReference type="NCBI Taxonomy" id="2163959"/>
    <lineage>
        <taxon>Bacteria</taxon>
        <taxon>Bacillati</taxon>
        <taxon>Bacillota</taxon>
        <taxon>Bacilli</taxon>
        <taxon>Bacillales</taxon>
        <taxon>Candidatus Carbonibacillus</taxon>
    </lineage>
</organism>
<dbReference type="EMBL" id="PEBX01000051">
    <property type="protein sequence ID" value="PTQ56041.1"/>
    <property type="molecule type" value="Genomic_DNA"/>
</dbReference>